<dbReference type="OrthoDB" id="9792847at2"/>
<keyword evidence="1" id="KW-1133">Transmembrane helix</keyword>
<evidence type="ECO:0000313" key="3">
    <source>
        <dbReference type="Proteomes" id="UP000199729"/>
    </source>
</evidence>
<dbReference type="KEGG" id="vff:VITFI_CDS2987"/>
<accession>A0A221KI82</accession>
<evidence type="ECO:0000256" key="1">
    <source>
        <dbReference type="SAM" id="Phobius"/>
    </source>
</evidence>
<sequence length="322" mass="35632">MMSALAFEAQYRPQWEQLRQALAGGANAGTGLTLVQTYRSTCEHLALARSRHYPLRLVQELEQLTALAHQHVYRPPAMQPLWALRRWWRAVPEALRAQRGALWVSLASFALPLLAMLALTWWEPSWVLSVLSASQAHMFEQMYGPDVQDFGRLRDAGDDWTMFGYYILHNIGIGFQCFAGGLLLGLGSLFYLVLNGVILGAVAGYLTHQGLGQAFWGFVVGHAPFELSAVVLAGAAGLRLGQALLMPGRLRRSQALIEAGHAVTPLVWAVMVLLVGAAWLEAFWSSIVWMPMSIKLSMSAVGWALVLTWFSGWTWRGAGDDR</sequence>
<dbReference type="EMBL" id="CP022423">
    <property type="protein sequence ID" value="ASM78764.1"/>
    <property type="molecule type" value="Genomic_DNA"/>
</dbReference>
<feature type="transmembrane region" description="Helical" evidence="1">
    <location>
        <begin position="214"/>
        <end position="238"/>
    </location>
</feature>
<keyword evidence="1" id="KW-0472">Membrane</keyword>
<feature type="transmembrane region" description="Helical" evidence="1">
    <location>
        <begin position="189"/>
        <end position="208"/>
    </location>
</feature>
<evidence type="ECO:0000313" key="2">
    <source>
        <dbReference type="EMBL" id="ASM78764.1"/>
    </source>
</evidence>
<proteinExistence type="predicted"/>
<feature type="transmembrane region" description="Helical" evidence="1">
    <location>
        <begin position="163"/>
        <end position="184"/>
    </location>
</feature>
<dbReference type="Pfam" id="PF01944">
    <property type="entry name" value="SpoIIM"/>
    <property type="match status" value="1"/>
</dbReference>
<dbReference type="PANTHER" id="PTHR35337">
    <property type="entry name" value="SLR1478 PROTEIN"/>
    <property type="match status" value="1"/>
</dbReference>
<protein>
    <submittedName>
        <fullName evidence="2">Membrane protein</fullName>
    </submittedName>
</protein>
<name>A0A221KI82_VITFI</name>
<gene>
    <name evidence="2" type="ORF">VITFI_CDS2987</name>
</gene>
<feature type="transmembrane region" description="Helical" evidence="1">
    <location>
        <begin position="259"/>
        <end position="280"/>
    </location>
</feature>
<dbReference type="RefSeq" id="WP_157725708.1">
    <property type="nucleotide sequence ID" value="NZ_CP022423.1"/>
</dbReference>
<reference evidence="2 3" key="1">
    <citation type="submission" date="2017-07" db="EMBL/GenBank/DDBJ databases">
        <title>Complete Genome Sequence of the cosmetic ferment Vitreoscilla filiformis (ATCC15551).</title>
        <authorList>
            <person name="Contreras S."/>
            <person name="Sagory-Zalkind P."/>
            <person name="Blanquart H."/>
            <person name="Iltis A."/>
            <person name="Morand S.C."/>
        </authorList>
    </citation>
    <scope>NUCLEOTIDE SEQUENCE [LARGE SCALE GENOMIC DNA]</scope>
    <source>
        <strain evidence="2 3">ATCC 15551</strain>
    </source>
</reference>
<feature type="transmembrane region" description="Helical" evidence="1">
    <location>
        <begin position="101"/>
        <end position="122"/>
    </location>
</feature>
<dbReference type="Proteomes" id="UP000199729">
    <property type="component" value="Chromosome"/>
</dbReference>
<organism evidence="2 3">
    <name type="scientific">Vitreoscilla filiformis</name>
    <dbReference type="NCBI Taxonomy" id="63"/>
    <lineage>
        <taxon>Bacteria</taxon>
        <taxon>Pseudomonadati</taxon>
        <taxon>Pseudomonadota</taxon>
        <taxon>Betaproteobacteria</taxon>
        <taxon>Neisseriales</taxon>
        <taxon>Neisseriaceae</taxon>
        <taxon>Vitreoscilla</taxon>
    </lineage>
</organism>
<dbReference type="PANTHER" id="PTHR35337:SF1">
    <property type="entry name" value="SLR1478 PROTEIN"/>
    <property type="match status" value="1"/>
</dbReference>
<dbReference type="AlphaFoldDB" id="A0A221KI82"/>
<dbReference type="InterPro" id="IPR002798">
    <property type="entry name" value="SpoIIM-like"/>
</dbReference>
<keyword evidence="3" id="KW-1185">Reference proteome</keyword>
<feature type="transmembrane region" description="Helical" evidence="1">
    <location>
        <begin position="300"/>
        <end position="318"/>
    </location>
</feature>
<keyword evidence="1" id="KW-0812">Transmembrane</keyword>